<evidence type="ECO:0000313" key="3">
    <source>
        <dbReference type="Proteomes" id="UP001268089"/>
    </source>
</evidence>
<gene>
    <name evidence="2" type="ORF">J2X15_003667</name>
</gene>
<dbReference type="RefSeq" id="WP_310345570.1">
    <property type="nucleotide sequence ID" value="NZ_JAVDXO010000010.1"/>
</dbReference>
<keyword evidence="1" id="KW-0472">Membrane</keyword>
<evidence type="ECO:0000313" key="2">
    <source>
        <dbReference type="EMBL" id="MDR7308358.1"/>
    </source>
</evidence>
<keyword evidence="3" id="KW-1185">Reference proteome</keyword>
<accession>A0ABU1ZSI1</accession>
<feature type="transmembrane region" description="Helical" evidence="1">
    <location>
        <begin position="24"/>
        <end position="45"/>
    </location>
</feature>
<keyword evidence="1" id="KW-0812">Transmembrane</keyword>
<dbReference type="Gene3D" id="3.30.450.20">
    <property type="entry name" value="PAS domain"/>
    <property type="match status" value="2"/>
</dbReference>
<protein>
    <submittedName>
        <fullName evidence="2">Coiled-coil protein SlyX</fullName>
    </submittedName>
</protein>
<organism evidence="2 3">
    <name type="scientific">Rhodoferax saidenbachensis</name>
    <dbReference type="NCBI Taxonomy" id="1484693"/>
    <lineage>
        <taxon>Bacteria</taxon>
        <taxon>Pseudomonadati</taxon>
        <taxon>Pseudomonadota</taxon>
        <taxon>Betaproteobacteria</taxon>
        <taxon>Burkholderiales</taxon>
        <taxon>Comamonadaceae</taxon>
        <taxon>Rhodoferax</taxon>
    </lineage>
</organism>
<comment type="caution">
    <text evidence="2">The sequence shown here is derived from an EMBL/GenBank/DDBJ whole genome shotgun (WGS) entry which is preliminary data.</text>
</comment>
<sequence>MSDTVPFQEPPAPSARQLQRRHTLTLTAIVAVLTLAMLAFGWSVYARQRSTLWWGLSTQGEQLQLALNTSLDVARTHVAAMRQSTERNLRQPALADASLADRVERRNLAPLRDAPWDRLPQDLVKDVGAVHVDPSSGADYRRDLTGPLGALAQVTAAHAQHKGLLWSYFYDAQKQWRWVFPSQSRDEVLTATGKPDMGAALRVLWDAAGTTPLETAGPASNPQKELVWTAPHTEPLKKVSVVSVLAPVYSGNGYVGVVGTDLALSTLSDVLVQHPLQLGHAWVVDGQGRVLASSNPKAQDALPAGPYTADTGWLRFALRGTDWALLVQAPSALISRQALTQMLPFIGLGIVALLALAGSCLWLGQRFTQPALQLADYVQQTDGPNIKRAPPVPLLWKPWFDRVTRQALQRREQMLGVHQRTTQLEAQVAQQVAALHTATAEHEAQLNARSAELRGVYAQLSAALADLQATQSAHKKTGDTP</sequence>
<feature type="transmembrane region" description="Helical" evidence="1">
    <location>
        <begin position="342"/>
        <end position="364"/>
    </location>
</feature>
<proteinExistence type="predicted"/>
<reference evidence="2 3" key="1">
    <citation type="submission" date="2023-07" db="EMBL/GenBank/DDBJ databases">
        <title>Sorghum-associated microbial communities from plants grown in Nebraska, USA.</title>
        <authorList>
            <person name="Schachtman D."/>
        </authorList>
    </citation>
    <scope>NUCLEOTIDE SEQUENCE [LARGE SCALE GENOMIC DNA]</scope>
    <source>
        <strain evidence="2 3">BE308</strain>
    </source>
</reference>
<name>A0ABU1ZSI1_9BURK</name>
<dbReference type="EMBL" id="JAVDXO010000010">
    <property type="protein sequence ID" value="MDR7308358.1"/>
    <property type="molecule type" value="Genomic_DNA"/>
</dbReference>
<evidence type="ECO:0000256" key="1">
    <source>
        <dbReference type="SAM" id="Phobius"/>
    </source>
</evidence>
<keyword evidence="1" id="KW-1133">Transmembrane helix</keyword>
<dbReference type="Proteomes" id="UP001268089">
    <property type="component" value="Unassembled WGS sequence"/>
</dbReference>